<evidence type="ECO:0000313" key="2">
    <source>
        <dbReference type="Proteomes" id="UP000265520"/>
    </source>
</evidence>
<dbReference type="Proteomes" id="UP000265520">
    <property type="component" value="Unassembled WGS sequence"/>
</dbReference>
<protein>
    <submittedName>
        <fullName evidence="1">Uncharacterized protein</fullName>
    </submittedName>
</protein>
<dbReference type="EMBL" id="LXQA010321512">
    <property type="protein sequence ID" value="MCI43743.1"/>
    <property type="molecule type" value="Genomic_DNA"/>
</dbReference>
<feature type="non-terminal residue" evidence="1">
    <location>
        <position position="35"/>
    </location>
</feature>
<reference evidence="1 2" key="1">
    <citation type="journal article" date="2018" name="Front. Plant Sci.">
        <title>Red Clover (Trifolium pratense) and Zigzag Clover (T. medium) - A Picture of Genomic Similarities and Differences.</title>
        <authorList>
            <person name="Dluhosova J."/>
            <person name="Istvanek J."/>
            <person name="Nedelnik J."/>
            <person name="Repkova J."/>
        </authorList>
    </citation>
    <scope>NUCLEOTIDE SEQUENCE [LARGE SCALE GENOMIC DNA]</scope>
    <source>
        <strain evidence="2">cv. 10/8</strain>
        <tissue evidence="1">Leaf</tissue>
    </source>
</reference>
<dbReference type="AlphaFoldDB" id="A0A392S4B5"/>
<organism evidence="1 2">
    <name type="scientific">Trifolium medium</name>
    <dbReference type="NCBI Taxonomy" id="97028"/>
    <lineage>
        <taxon>Eukaryota</taxon>
        <taxon>Viridiplantae</taxon>
        <taxon>Streptophyta</taxon>
        <taxon>Embryophyta</taxon>
        <taxon>Tracheophyta</taxon>
        <taxon>Spermatophyta</taxon>
        <taxon>Magnoliopsida</taxon>
        <taxon>eudicotyledons</taxon>
        <taxon>Gunneridae</taxon>
        <taxon>Pentapetalae</taxon>
        <taxon>rosids</taxon>
        <taxon>fabids</taxon>
        <taxon>Fabales</taxon>
        <taxon>Fabaceae</taxon>
        <taxon>Papilionoideae</taxon>
        <taxon>50 kb inversion clade</taxon>
        <taxon>NPAAA clade</taxon>
        <taxon>Hologalegina</taxon>
        <taxon>IRL clade</taxon>
        <taxon>Trifolieae</taxon>
        <taxon>Trifolium</taxon>
    </lineage>
</organism>
<keyword evidence="2" id="KW-1185">Reference proteome</keyword>
<sequence>MAIALSSTACAFFCILGRRDWNDDGGLKAVTTKTK</sequence>
<name>A0A392S4B5_9FABA</name>
<accession>A0A392S4B5</accession>
<evidence type="ECO:0000313" key="1">
    <source>
        <dbReference type="EMBL" id="MCI43743.1"/>
    </source>
</evidence>
<comment type="caution">
    <text evidence="1">The sequence shown here is derived from an EMBL/GenBank/DDBJ whole genome shotgun (WGS) entry which is preliminary data.</text>
</comment>
<proteinExistence type="predicted"/>